<feature type="transmembrane region" description="Helical" evidence="2">
    <location>
        <begin position="47"/>
        <end position="69"/>
    </location>
</feature>
<accession>A0ABU9H6M8</accession>
<dbReference type="RefSeq" id="WP_341626323.1">
    <property type="nucleotide sequence ID" value="NZ_JBAKBA010000001.1"/>
</dbReference>
<evidence type="ECO:0000256" key="1">
    <source>
        <dbReference type="SAM" id="MobiDB-lite"/>
    </source>
</evidence>
<dbReference type="EMBL" id="JBAKBA010000001">
    <property type="protein sequence ID" value="MEL0657515.1"/>
    <property type="molecule type" value="Genomic_DNA"/>
</dbReference>
<name>A0ABU9H6M8_9GAMM</name>
<keyword evidence="2" id="KW-1133">Transmembrane helix</keyword>
<evidence type="ECO:0000256" key="2">
    <source>
        <dbReference type="SAM" id="Phobius"/>
    </source>
</evidence>
<feature type="region of interest" description="Disordered" evidence="1">
    <location>
        <begin position="88"/>
        <end position="123"/>
    </location>
</feature>
<comment type="caution">
    <text evidence="3">The sequence shown here is derived from an EMBL/GenBank/DDBJ whole genome shotgun (WGS) entry which is preliminary data.</text>
</comment>
<feature type="transmembrane region" description="Helical" evidence="2">
    <location>
        <begin position="12"/>
        <end position="41"/>
    </location>
</feature>
<keyword evidence="2" id="KW-0812">Transmembrane</keyword>
<proteinExistence type="predicted"/>
<reference evidence="3 4" key="1">
    <citation type="submission" date="2024-02" db="EMBL/GenBank/DDBJ databases">
        <title>Bacteria isolated from the canopy kelp, Nereocystis luetkeana.</title>
        <authorList>
            <person name="Pfister C.A."/>
            <person name="Younker I.T."/>
            <person name="Light S.H."/>
        </authorList>
    </citation>
    <scope>NUCLEOTIDE SEQUENCE [LARGE SCALE GENOMIC DNA]</scope>
    <source>
        <strain evidence="3 4">TI.2.07</strain>
    </source>
</reference>
<organism evidence="3 4">
    <name type="scientific">Psychromonas arctica</name>
    <dbReference type="NCBI Taxonomy" id="168275"/>
    <lineage>
        <taxon>Bacteria</taxon>
        <taxon>Pseudomonadati</taxon>
        <taxon>Pseudomonadota</taxon>
        <taxon>Gammaproteobacteria</taxon>
        <taxon>Alteromonadales</taxon>
        <taxon>Psychromonadaceae</taxon>
        <taxon>Psychromonas</taxon>
    </lineage>
</organism>
<gene>
    <name evidence="3" type="ORF">V6255_00060</name>
</gene>
<evidence type="ECO:0000313" key="4">
    <source>
        <dbReference type="Proteomes" id="UP001366060"/>
    </source>
</evidence>
<evidence type="ECO:0000313" key="3">
    <source>
        <dbReference type="EMBL" id="MEL0657515.1"/>
    </source>
</evidence>
<dbReference type="Proteomes" id="UP001366060">
    <property type="component" value="Unassembled WGS sequence"/>
</dbReference>
<sequence length="123" mass="13659">MILGWVQLIVGVMLWVLAIAAGIAWIGFCFGTIIIGILLLFFAPRILIFPTAFISVFANGFLLVGLVNIKKGARDKDIIDSEAEWVKTDDDDDYNNDHSDNKNNGHNNKEPIAGLLENKKDKE</sequence>
<keyword evidence="2" id="KW-0472">Membrane</keyword>
<protein>
    <submittedName>
        <fullName evidence="3">Uncharacterized protein</fullName>
    </submittedName>
</protein>
<keyword evidence="4" id="KW-1185">Reference proteome</keyword>
<feature type="compositionally biased region" description="Basic and acidic residues" evidence="1">
    <location>
        <begin position="95"/>
        <end position="109"/>
    </location>
</feature>